<name>A0A9D1DM90_9FIRM</name>
<sequence>MSYCRNCGAYVPDWAENCPACDTPVKGPAQAKREKKQKSSESASQARREEPRRETPKYEEPPRDGGTYTYGGRKKYAESYDADVRENQGLGYLCYLGPLLVIPLLLKPKSRFLRYHCNQGLLLLIFAALVSICDGFAGIGWLIGIAGSIASVIWLIQGLVNVSKGVRRPLPLIGEITILK</sequence>
<proteinExistence type="predicted"/>
<feature type="transmembrane region" description="Helical" evidence="6">
    <location>
        <begin position="113"/>
        <end position="132"/>
    </location>
</feature>
<reference evidence="7" key="1">
    <citation type="submission" date="2020-10" db="EMBL/GenBank/DDBJ databases">
        <authorList>
            <person name="Gilroy R."/>
        </authorList>
    </citation>
    <scope>NUCLEOTIDE SEQUENCE</scope>
    <source>
        <strain evidence="7">ChiGjej3B3-7149</strain>
    </source>
</reference>
<comment type="caution">
    <text evidence="7">The sequence shown here is derived from an EMBL/GenBank/DDBJ whole genome shotgun (WGS) entry which is preliminary data.</text>
</comment>
<organism evidence="7 8">
    <name type="scientific">Candidatus Scatomorpha intestinigallinarum</name>
    <dbReference type="NCBI Taxonomy" id="2840923"/>
    <lineage>
        <taxon>Bacteria</taxon>
        <taxon>Bacillati</taxon>
        <taxon>Bacillota</taxon>
        <taxon>Clostridia</taxon>
        <taxon>Eubacteriales</taxon>
        <taxon>Candidatus Scatomorpha</taxon>
    </lineage>
</organism>
<keyword evidence="3 6" id="KW-1133">Transmembrane helix</keyword>
<evidence type="ECO:0008006" key="9">
    <source>
        <dbReference type="Google" id="ProtNLM"/>
    </source>
</evidence>
<dbReference type="Proteomes" id="UP000824238">
    <property type="component" value="Unassembled WGS sequence"/>
</dbReference>
<evidence type="ECO:0000256" key="1">
    <source>
        <dbReference type="ARBA" id="ARBA00004141"/>
    </source>
</evidence>
<keyword evidence="2 6" id="KW-0812">Transmembrane</keyword>
<reference evidence="7" key="2">
    <citation type="journal article" date="2021" name="PeerJ">
        <title>Extensive microbial diversity within the chicken gut microbiome revealed by metagenomics and culture.</title>
        <authorList>
            <person name="Gilroy R."/>
            <person name="Ravi A."/>
            <person name="Getino M."/>
            <person name="Pursley I."/>
            <person name="Horton D.L."/>
            <person name="Alikhan N.F."/>
            <person name="Baker D."/>
            <person name="Gharbi K."/>
            <person name="Hall N."/>
            <person name="Watson M."/>
            <person name="Adriaenssens E.M."/>
            <person name="Foster-Nyarko E."/>
            <person name="Jarju S."/>
            <person name="Secka A."/>
            <person name="Antonio M."/>
            <person name="Oren A."/>
            <person name="Chaudhuri R.R."/>
            <person name="La Ragione R."/>
            <person name="Hildebrand F."/>
            <person name="Pallen M.J."/>
        </authorList>
    </citation>
    <scope>NUCLEOTIDE SEQUENCE</scope>
    <source>
        <strain evidence="7">ChiGjej3B3-7149</strain>
    </source>
</reference>
<evidence type="ECO:0000256" key="4">
    <source>
        <dbReference type="ARBA" id="ARBA00023136"/>
    </source>
</evidence>
<evidence type="ECO:0000256" key="5">
    <source>
        <dbReference type="SAM" id="MobiDB-lite"/>
    </source>
</evidence>
<protein>
    <recommendedName>
        <fullName evidence="9">Zinc ribbon domain-containing protein</fullName>
    </recommendedName>
</protein>
<feature type="compositionally biased region" description="Basic and acidic residues" evidence="5">
    <location>
        <begin position="46"/>
        <end position="63"/>
    </location>
</feature>
<dbReference type="InterPro" id="IPR019109">
    <property type="entry name" value="MamF_MmsF"/>
</dbReference>
<gene>
    <name evidence="7" type="ORF">IAD36_07830</name>
</gene>
<evidence type="ECO:0000256" key="3">
    <source>
        <dbReference type="ARBA" id="ARBA00022989"/>
    </source>
</evidence>
<evidence type="ECO:0000256" key="6">
    <source>
        <dbReference type="SAM" id="Phobius"/>
    </source>
</evidence>
<dbReference type="AlphaFoldDB" id="A0A9D1DM90"/>
<keyword evidence="4 6" id="KW-0472">Membrane</keyword>
<evidence type="ECO:0000313" key="7">
    <source>
        <dbReference type="EMBL" id="HIR55484.1"/>
    </source>
</evidence>
<evidence type="ECO:0000313" key="8">
    <source>
        <dbReference type="Proteomes" id="UP000824238"/>
    </source>
</evidence>
<feature type="transmembrane region" description="Helical" evidence="6">
    <location>
        <begin position="89"/>
        <end position="106"/>
    </location>
</feature>
<dbReference type="EMBL" id="DVHH01000188">
    <property type="protein sequence ID" value="HIR55484.1"/>
    <property type="molecule type" value="Genomic_DNA"/>
</dbReference>
<feature type="region of interest" description="Disordered" evidence="5">
    <location>
        <begin position="26"/>
        <end position="71"/>
    </location>
</feature>
<dbReference type="Pfam" id="PF09685">
    <property type="entry name" value="MamF_MmsF"/>
    <property type="match status" value="1"/>
</dbReference>
<comment type="subcellular location">
    <subcellularLocation>
        <location evidence="1">Membrane</location>
        <topology evidence="1">Multi-pass membrane protein</topology>
    </subcellularLocation>
</comment>
<accession>A0A9D1DM90</accession>
<evidence type="ECO:0000256" key="2">
    <source>
        <dbReference type="ARBA" id="ARBA00022692"/>
    </source>
</evidence>